<keyword evidence="2" id="KW-1185">Reference proteome</keyword>
<proteinExistence type="predicted"/>
<evidence type="ECO:0000313" key="2">
    <source>
        <dbReference type="Proteomes" id="UP001152320"/>
    </source>
</evidence>
<gene>
    <name evidence="1" type="ORF">HOLleu_00196</name>
</gene>
<protein>
    <recommendedName>
        <fullName evidence="3">Endonuclease/exonuclease/phosphatase domain-containing protein</fullName>
    </recommendedName>
</protein>
<dbReference type="Proteomes" id="UP001152320">
    <property type="component" value="Chromosome 1"/>
</dbReference>
<comment type="caution">
    <text evidence="1">The sequence shown here is derived from an EMBL/GenBank/DDBJ whole genome shotgun (WGS) entry which is preliminary data.</text>
</comment>
<evidence type="ECO:0008006" key="3">
    <source>
        <dbReference type="Google" id="ProtNLM"/>
    </source>
</evidence>
<dbReference type="InterPro" id="IPR051055">
    <property type="entry name" value="PIF1_helicase"/>
</dbReference>
<name>A0A9Q1CMD6_HOLLE</name>
<organism evidence="1 2">
    <name type="scientific">Holothuria leucospilota</name>
    <name type="common">Black long sea cucumber</name>
    <name type="synonym">Mertensiothuria leucospilota</name>
    <dbReference type="NCBI Taxonomy" id="206669"/>
    <lineage>
        <taxon>Eukaryota</taxon>
        <taxon>Metazoa</taxon>
        <taxon>Echinodermata</taxon>
        <taxon>Eleutherozoa</taxon>
        <taxon>Echinozoa</taxon>
        <taxon>Holothuroidea</taxon>
        <taxon>Aspidochirotacea</taxon>
        <taxon>Aspidochirotida</taxon>
        <taxon>Holothuriidae</taxon>
        <taxon>Holothuria</taxon>
    </lineage>
</organism>
<dbReference type="EMBL" id="JAIZAY010000001">
    <property type="protein sequence ID" value="KAJ8048037.1"/>
    <property type="molecule type" value="Genomic_DNA"/>
</dbReference>
<reference evidence="1" key="1">
    <citation type="submission" date="2021-10" db="EMBL/GenBank/DDBJ databases">
        <title>Tropical sea cucumber genome reveals ecological adaptation and Cuvierian tubules defense mechanism.</title>
        <authorList>
            <person name="Chen T."/>
        </authorList>
    </citation>
    <scope>NUCLEOTIDE SEQUENCE</scope>
    <source>
        <strain evidence="1">Nanhai2018</strain>
        <tissue evidence="1">Muscle</tissue>
    </source>
</reference>
<evidence type="ECO:0000313" key="1">
    <source>
        <dbReference type="EMBL" id="KAJ8048037.1"/>
    </source>
</evidence>
<dbReference type="InterPro" id="IPR036691">
    <property type="entry name" value="Endo/exonu/phosph_ase_sf"/>
</dbReference>
<dbReference type="PANTHER" id="PTHR47642">
    <property type="entry name" value="ATP-DEPENDENT DNA HELICASE"/>
    <property type="match status" value="1"/>
</dbReference>
<accession>A0A9Q1CMD6</accession>
<dbReference type="AlphaFoldDB" id="A0A9Q1CMD6"/>
<dbReference type="Gene3D" id="3.60.10.10">
    <property type="entry name" value="Endonuclease/exonuclease/phosphatase"/>
    <property type="match status" value="1"/>
</dbReference>
<sequence>MSRRAVQCHIHYVALSRVTSMTGLYIYDLNPGKISVDTRVATEMEELRTVRSMKMCVPCLPNIEVSTTIIQQNVRSLRKHPTDIKCDSAMLSADLLFTECHLSENITDKEVDIDGYKVFLNFPYHASSIHSPYGTAIYTRDSIVIQQKSCNCNSVEISHVTIDTMTGTLQIIVIYRSKTVSMQCFEDALKHLFTLIDSSQPTLITGDFNVDVLKETPDKFKLQSLQVDSLNY</sequence>
<dbReference type="PANTHER" id="PTHR47642:SF5">
    <property type="entry name" value="ATP-DEPENDENT DNA HELICASE"/>
    <property type="match status" value="1"/>
</dbReference>
<dbReference type="SUPFAM" id="SSF56219">
    <property type="entry name" value="DNase I-like"/>
    <property type="match status" value="1"/>
</dbReference>